<dbReference type="SUPFAM" id="SSF88713">
    <property type="entry name" value="Glycoside hydrolase/deacetylase"/>
    <property type="match status" value="1"/>
</dbReference>
<protein>
    <submittedName>
        <fullName evidence="4">Polysaccharide deacetylase family protein</fullName>
    </submittedName>
</protein>
<feature type="domain" description="NodB homology" evidence="3">
    <location>
        <begin position="74"/>
        <end position="283"/>
    </location>
</feature>
<dbReference type="InterPro" id="IPR051398">
    <property type="entry name" value="Polysacch_Deacetylase"/>
</dbReference>
<dbReference type="Pfam" id="PF01522">
    <property type="entry name" value="Polysacc_deac_1"/>
    <property type="match status" value="1"/>
</dbReference>
<dbReference type="RefSeq" id="WP_343852429.1">
    <property type="nucleotide sequence ID" value="NZ_BAAAFI010000031.1"/>
</dbReference>
<dbReference type="Proteomes" id="UP001500469">
    <property type="component" value="Unassembled WGS sequence"/>
</dbReference>
<keyword evidence="5" id="KW-1185">Reference proteome</keyword>
<dbReference type="InterPro" id="IPR011330">
    <property type="entry name" value="Glyco_hydro/deAcase_b/a-brl"/>
</dbReference>
<reference evidence="5" key="1">
    <citation type="journal article" date="2019" name="Int. J. Syst. Evol. Microbiol.">
        <title>The Global Catalogue of Microorganisms (GCM) 10K type strain sequencing project: providing services to taxonomists for standard genome sequencing and annotation.</title>
        <authorList>
            <consortium name="The Broad Institute Genomics Platform"/>
            <consortium name="The Broad Institute Genome Sequencing Center for Infectious Disease"/>
            <person name="Wu L."/>
            <person name="Ma J."/>
        </authorList>
    </citation>
    <scope>NUCLEOTIDE SEQUENCE [LARGE SCALE GENOMIC DNA]</scope>
    <source>
        <strain evidence="5">JCM 16112</strain>
    </source>
</reference>
<dbReference type="PANTHER" id="PTHR34216">
    <property type="match status" value="1"/>
</dbReference>
<dbReference type="EMBL" id="BAAAFI010000031">
    <property type="protein sequence ID" value="GAA0879719.1"/>
    <property type="molecule type" value="Genomic_DNA"/>
</dbReference>
<comment type="subcellular location">
    <subcellularLocation>
        <location evidence="1">Secreted</location>
    </subcellularLocation>
</comment>
<evidence type="ECO:0000256" key="1">
    <source>
        <dbReference type="ARBA" id="ARBA00004613"/>
    </source>
</evidence>
<comment type="caution">
    <text evidence="4">The sequence shown here is derived from an EMBL/GenBank/DDBJ whole genome shotgun (WGS) entry which is preliminary data.</text>
</comment>
<gene>
    <name evidence="4" type="ORF">GCM10009119_26880</name>
</gene>
<dbReference type="Gene3D" id="3.20.20.370">
    <property type="entry name" value="Glycoside hydrolase/deacetylase"/>
    <property type="match status" value="1"/>
</dbReference>
<name>A0ABP3YFM7_9BACT</name>
<evidence type="ECO:0000313" key="4">
    <source>
        <dbReference type="EMBL" id="GAA0879719.1"/>
    </source>
</evidence>
<dbReference type="PROSITE" id="PS51677">
    <property type="entry name" value="NODB"/>
    <property type="match status" value="1"/>
</dbReference>
<evidence type="ECO:0000259" key="3">
    <source>
        <dbReference type="PROSITE" id="PS51677"/>
    </source>
</evidence>
<dbReference type="InterPro" id="IPR002509">
    <property type="entry name" value="NODB_dom"/>
</dbReference>
<proteinExistence type="predicted"/>
<keyword evidence="2" id="KW-0732">Signal</keyword>
<sequence>MKDILFKILFYSGLPYLMRLVFQKNRVTILVYHEIMPSTAEKQFVYLKENYNLISLQTFLKAIESKDKSLIPKRALIITFDDGRISNYQLLPIIKKHNIPVTIFLNSGIINTNRHYWFRYNRELFSNSYLKRLSNKDRLVLMEKHGFIPEKEFDSPQALNKNQIIEMSSYIDMQSHTFFHPCLPKCDDEVAKFEIENCKRTLEKEYNFQINSLAFPNGDYTDREIEIAKQAGYKSCLTIDKGYNSIQSDPYRLKRLDPNDTDSVAEFVVKTSGLHILLKYFRK</sequence>
<dbReference type="PANTHER" id="PTHR34216:SF3">
    <property type="entry name" value="POLY-BETA-1,6-N-ACETYL-D-GLUCOSAMINE N-DEACETYLASE"/>
    <property type="match status" value="1"/>
</dbReference>
<dbReference type="CDD" id="cd10918">
    <property type="entry name" value="CE4_NodB_like_5s_6s"/>
    <property type="match status" value="1"/>
</dbReference>
<accession>A0ABP3YFM7</accession>
<organism evidence="4 5">
    <name type="scientific">Algoriphagus jejuensis</name>
    <dbReference type="NCBI Taxonomy" id="419934"/>
    <lineage>
        <taxon>Bacteria</taxon>
        <taxon>Pseudomonadati</taxon>
        <taxon>Bacteroidota</taxon>
        <taxon>Cytophagia</taxon>
        <taxon>Cytophagales</taxon>
        <taxon>Cyclobacteriaceae</taxon>
        <taxon>Algoriphagus</taxon>
    </lineage>
</organism>
<evidence type="ECO:0000313" key="5">
    <source>
        <dbReference type="Proteomes" id="UP001500469"/>
    </source>
</evidence>
<evidence type="ECO:0000256" key="2">
    <source>
        <dbReference type="ARBA" id="ARBA00022729"/>
    </source>
</evidence>